<gene>
    <name evidence="2" type="ORF">M378DRAFT_555680</name>
</gene>
<feature type="signal peptide" evidence="1">
    <location>
        <begin position="1"/>
        <end position="19"/>
    </location>
</feature>
<evidence type="ECO:0000313" key="2">
    <source>
        <dbReference type="EMBL" id="KIL64996.1"/>
    </source>
</evidence>
<proteinExistence type="predicted"/>
<dbReference type="EMBL" id="KN818245">
    <property type="protein sequence ID" value="KIL64996.1"/>
    <property type="molecule type" value="Genomic_DNA"/>
</dbReference>
<evidence type="ECO:0000256" key="1">
    <source>
        <dbReference type="SAM" id="SignalP"/>
    </source>
</evidence>
<evidence type="ECO:0000313" key="3">
    <source>
        <dbReference type="Proteomes" id="UP000054549"/>
    </source>
</evidence>
<organism evidence="2 3">
    <name type="scientific">Amanita muscaria (strain Koide BX008)</name>
    <dbReference type="NCBI Taxonomy" id="946122"/>
    <lineage>
        <taxon>Eukaryota</taxon>
        <taxon>Fungi</taxon>
        <taxon>Dikarya</taxon>
        <taxon>Basidiomycota</taxon>
        <taxon>Agaricomycotina</taxon>
        <taxon>Agaricomycetes</taxon>
        <taxon>Agaricomycetidae</taxon>
        <taxon>Agaricales</taxon>
        <taxon>Pluteineae</taxon>
        <taxon>Amanitaceae</taxon>
        <taxon>Amanita</taxon>
    </lineage>
</organism>
<reference evidence="2 3" key="1">
    <citation type="submission" date="2014-04" db="EMBL/GenBank/DDBJ databases">
        <title>Evolutionary Origins and Diversification of the Mycorrhizal Mutualists.</title>
        <authorList>
            <consortium name="DOE Joint Genome Institute"/>
            <consortium name="Mycorrhizal Genomics Consortium"/>
            <person name="Kohler A."/>
            <person name="Kuo A."/>
            <person name="Nagy L.G."/>
            <person name="Floudas D."/>
            <person name="Copeland A."/>
            <person name="Barry K.W."/>
            <person name="Cichocki N."/>
            <person name="Veneault-Fourrey C."/>
            <person name="LaButti K."/>
            <person name="Lindquist E.A."/>
            <person name="Lipzen A."/>
            <person name="Lundell T."/>
            <person name="Morin E."/>
            <person name="Murat C."/>
            <person name="Riley R."/>
            <person name="Ohm R."/>
            <person name="Sun H."/>
            <person name="Tunlid A."/>
            <person name="Henrissat B."/>
            <person name="Grigoriev I.V."/>
            <person name="Hibbett D.S."/>
            <person name="Martin F."/>
        </authorList>
    </citation>
    <scope>NUCLEOTIDE SEQUENCE [LARGE SCALE GENOMIC DNA]</scope>
    <source>
        <strain evidence="2 3">Koide BX008</strain>
    </source>
</reference>
<name>A0A0C2X6V5_AMAMK</name>
<keyword evidence="1" id="KW-0732">Signal</keyword>
<dbReference type="HOGENOM" id="CLU_2249406_0_0_1"/>
<feature type="chain" id="PRO_5002158777" evidence="1">
    <location>
        <begin position="20"/>
        <end position="104"/>
    </location>
</feature>
<dbReference type="Proteomes" id="UP000054549">
    <property type="component" value="Unassembled WGS sequence"/>
</dbReference>
<keyword evidence="3" id="KW-1185">Reference proteome</keyword>
<sequence>MKRPVTDTTLLLLVHPCISFTLLTRATSYELQCRELDEINMTVTLLVGRLFNNWDTPFNNLQGKFILDTSCKGGSEDRMNTLTSDNDVHTYVSPLHRLSRRACQ</sequence>
<dbReference type="AlphaFoldDB" id="A0A0C2X6V5"/>
<protein>
    <submittedName>
        <fullName evidence="2">Uncharacterized protein</fullName>
    </submittedName>
</protein>
<dbReference type="InParanoid" id="A0A0C2X6V5"/>
<accession>A0A0C2X6V5</accession>